<sequence length="150" mass="17085">MSINKASSKTFAMEKETNALEGICVKRAVLTSKRIPTLGTSNLLQRRGDTMKCKPFSCLTIGTIKSAKKKNPFAMISKMKSKVIMEKQTISEGTLSTTYEESKDKFDCEYIFQRHVCDHKETKEKNLAKFLDTTGIFQINLKVVLDEYHF</sequence>
<evidence type="ECO:0000313" key="1">
    <source>
        <dbReference type="EMBL" id="CAI2373310.1"/>
    </source>
</evidence>
<dbReference type="EMBL" id="CAMPGE010014653">
    <property type="protein sequence ID" value="CAI2373310.1"/>
    <property type="molecule type" value="Genomic_DNA"/>
</dbReference>
<comment type="caution">
    <text evidence="1">The sequence shown here is derived from an EMBL/GenBank/DDBJ whole genome shotgun (WGS) entry which is preliminary data.</text>
</comment>
<proteinExistence type="predicted"/>
<name>A0AAD2CWH8_EUPCR</name>
<evidence type="ECO:0000313" key="2">
    <source>
        <dbReference type="Proteomes" id="UP001295684"/>
    </source>
</evidence>
<dbReference type="AlphaFoldDB" id="A0AAD2CWH8"/>
<keyword evidence="2" id="KW-1185">Reference proteome</keyword>
<accession>A0AAD2CWH8</accession>
<dbReference type="Proteomes" id="UP001295684">
    <property type="component" value="Unassembled WGS sequence"/>
</dbReference>
<organism evidence="1 2">
    <name type="scientific">Euplotes crassus</name>
    <dbReference type="NCBI Taxonomy" id="5936"/>
    <lineage>
        <taxon>Eukaryota</taxon>
        <taxon>Sar</taxon>
        <taxon>Alveolata</taxon>
        <taxon>Ciliophora</taxon>
        <taxon>Intramacronucleata</taxon>
        <taxon>Spirotrichea</taxon>
        <taxon>Hypotrichia</taxon>
        <taxon>Euplotida</taxon>
        <taxon>Euplotidae</taxon>
        <taxon>Moneuplotes</taxon>
    </lineage>
</organism>
<protein>
    <submittedName>
        <fullName evidence="1">Uncharacterized protein</fullName>
    </submittedName>
</protein>
<gene>
    <name evidence="1" type="ORF">ECRASSUSDP1_LOCUS14651</name>
</gene>
<reference evidence="1" key="1">
    <citation type="submission" date="2023-07" db="EMBL/GenBank/DDBJ databases">
        <authorList>
            <consortium name="AG Swart"/>
            <person name="Singh M."/>
            <person name="Singh A."/>
            <person name="Seah K."/>
            <person name="Emmerich C."/>
        </authorList>
    </citation>
    <scope>NUCLEOTIDE SEQUENCE</scope>
    <source>
        <strain evidence="1">DP1</strain>
    </source>
</reference>